<evidence type="ECO:0000256" key="2">
    <source>
        <dbReference type="ARBA" id="ARBA00023242"/>
    </source>
</evidence>
<proteinExistence type="predicted"/>
<evidence type="ECO:0000256" key="1">
    <source>
        <dbReference type="ARBA" id="ARBA00004123"/>
    </source>
</evidence>
<keyword evidence="6" id="KW-1185">Reference proteome</keyword>
<evidence type="ECO:0000313" key="6">
    <source>
        <dbReference type="Proteomes" id="UP000652761"/>
    </source>
</evidence>
<organism evidence="5 6">
    <name type="scientific">Colocasia esculenta</name>
    <name type="common">Wild taro</name>
    <name type="synonym">Arum esculentum</name>
    <dbReference type="NCBI Taxonomy" id="4460"/>
    <lineage>
        <taxon>Eukaryota</taxon>
        <taxon>Viridiplantae</taxon>
        <taxon>Streptophyta</taxon>
        <taxon>Embryophyta</taxon>
        <taxon>Tracheophyta</taxon>
        <taxon>Spermatophyta</taxon>
        <taxon>Magnoliopsida</taxon>
        <taxon>Liliopsida</taxon>
        <taxon>Araceae</taxon>
        <taxon>Aroideae</taxon>
        <taxon>Colocasieae</taxon>
        <taxon>Colocasia</taxon>
    </lineage>
</organism>
<dbReference type="PANTHER" id="PTHR47358">
    <property type="entry name" value="E3 UBIQUITIN-PROTEIN LIGASE HOS1"/>
    <property type="match status" value="1"/>
</dbReference>
<dbReference type="PANTHER" id="PTHR47358:SF2">
    <property type="entry name" value="E3 UBIQUITIN-PROTEIN LIGASE HOS1"/>
    <property type="match status" value="1"/>
</dbReference>
<dbReference type="GO" id="GO:0016567">
    <property type="term" value="P:protein ubiquitination"/>
    <property type="evidence" value="ECO:0007669"/>
    <property type="project" value="InterPro"/>
</dbReference>
<gene>
    <name evidence="5" type="ORF">Taro_029309</name>
</gene>
<dbReference type="EMBL" id="NMUH01001939">
    <property type="protein sequence ID" value="MQL96628.1"/>
    <property type="molecule type" value="Genomic_DNA"/>
</dbReference>
<reference evidence="5" key="1">
    <citation type="submission" date="2017-07" db="EMBL/GenBank/DDBJ databases">
        <title>Taro Niue Genome Assembly and Annotation.</title>
        <authorList>
            <person name="Atibalentja N."/>
            <person name="Keating K."/>
            <person name="Fields C.J."/>
        </authorList>
    </citation>
    <scope>NUCLEOTIDE SEQUENCE</scope>
    <source>
        <strain evidence="5">Niue_2</strain>
        <tissue evidence="5">Leaf</tissue>
    </source>
</reference>
<dbReference type="OrthoDB" id="20729at2759"/>
<feature type="non-terminal residue" evidence="5">
    <location>
        <position position="632"/>
    </location>
</feature>
<feature type="region of interest" description="Disordered" evidence="3">
    <location>
        <begin position="247"/>
        <end position="266"/>
    </location>
</feature>
<dbReference type="InterPro" id="IPR044718">
    <property type="entry name" value="HOS1"/>
</dbReference>
<accession>A0A843VJI4</accession>
<feature type="region of interest" description="Disordered" evidence="3">
    <location>
        <begin position="209"/>
        <end position="238"/>
    </location>
</feature>
<dbReference type="AlphaFoldDB" id="A0A843VJI4"/>
<evidence type="ECO:0000259" key="4">
    <source>
        <dbReference type="Pfam" id="PF13934"/>
    </source>
</evidence>
<comment type="caution">
    <text evidence="5">The sequence shown here is derived from an EMBL/GenBank/DDBJ whole genome shotgun (WGS) entry which is preliminary data.</text>
</comment>
<evidence type="ECO:0000313" key="5">
    <source>
        <dbReference type="EMBL" id="MQL96628.1"/>
    </source>
</evidence>
<evidence type="ECO:0000256" key="3">
    <source>
        <dbReference type="SAM" id="MobiDB-lite"/>
    </source>
</evidence>
<dbReference type="InterPro" id="IPR025151">
    <property type="entry name" value="ELYS_dom"/>
</dbReference>
<keyword evidence="2" id="KW-0539">Nucleus</keyword>
<dbReference type="GO" id="GO:0004842">
    <property type="term" value="F:ubiquitin-protein transferase activity"/>
    <property type="evidence" value="ECO:0007669"/>
    <property type="project" value="InterPro"/>
</dbReference>
<feature type="domain" description="ELYS-like" evidence="4">
    <location>
        <begin position="458"/>
        <end position="612"/>
    </location>
</feature>
<protein>
    <recommendedName>
        <fullName evidence="4">ELYS-like domain-containing protein</fullName>
    </recommendedName>
</protein>
<dbReference type="Pfam" id="PF13934">
    <property type="entry name" value="ELYS"/>
    <property type="match status" value="1"/>
</dbReference>
<dbReference type="Proteomes" id="UP000652761">
    <property type="component" value="Unassembled WGS sequence"/>
</dbReference>
<comment type="subcellular location">
    <subcellularLocation>
        <location evidence="1">Nucleus</location>
    </subcellularLocation>
</comment>
<name>A0A843VJI4_COLES</name>
<dbReference type="GO" id="GO:0005634">
    <property type="term" value="C:nucleus"/>
    <property type="evidence" value="ECO:0007669"/>
    <property type="project" value="UniProtKB-SubCell"/>
</dbReference>
<sequence>MKCLNKVTDVLGIEGMVTKIDLLLKFSSQLNGIANVLEVLESSFAATLSAELHDLHILSENTLKTKQVLACREWSDVIRPVPYSSLYDRSARVAAHADRDCLAFGPQELCGFTAYTGQQPKQLQQGGSMLELRQPRALGGIMAHRDSVARWVQLGEGDTQVAGAQVLANGHIGVARVGCMSGQCSSRLGGMIWHKLALAECVASEGGQRGEGVERWPELSRGQSKVQEGPYGSGGLADEGRIVRRMSQSQGGAGQQGGRSAQWQSSQRHRTLTLSGVCPSITGYWVGVAAGRMGASHPRSPRLVVLHHREPGRGRAEGMGAWGTCKPGHLEVMMWCIRHKCLENVESRYSDSISWSLHVSERKSAAIKRTWPSLTRKPAESAVQSEATLFIEDALLNLHIEQDLGEEVSDEFDATFLRTDSYHLPDPSLRVEVSGLYPFKNLRSAADILFLHGRSDMQASNLLPEIAGPETHPKVAKVVLERQSPDLALTVLRCSGHDGFSANAIVKRENVLVSLSEAVTAVRVRVECGLLTEAFMYQRMHCSLVKEERLKHRPFAALSDDIKDGFDSWMHHSEVLVTEICSLCMRRNLVDRMIELPWNSDEEVFLHKCLLDNASQQPSSINGSLLVVFYLQ</sequence>